<reference evidence="2 3" key="1">
    <citation type="submission" date="2018-08" db="EMBL/GenBank/DDBJ databases">
        <title>Flavobacterium tibetense sp. nov., isolated from a wetland YonghuCo on Tibetan Plateau.</title>
        <authorList>
            <person name="Phurbu D."/>
            <person name="Lu H."/>
            <person name="Xing P."/>
        </authorList>
    </citation>
    <scope>NUCLEOTIDE SEQUENCE [LARGE SCALE GENOMIC DNA]</scope>
    <source>
        <strain evidence="2 3">DJC</strain>
    </source>
</reference>
<dbReference type="PANTHER" id="PTHR43539:SF91">
    <property type="entry name" value="FAD-DEPENDENT URATE HYDROXYLASE"/>
    <property type="match status" value="1"/>
</dbReference>
<evidence type="ECO:0000313" key="2">
    <source>
        <dbReference type="EMBL" id="RGP36455.1"/>
    </source>
</evidence>
<dbReference type="AlphaFoldDB" id="A0A411Z062"/>
<dbReference type="GO" id="GO:0050660">
    <property type="term" value="F:flavin adenine dinucleotide binding"/>
    <property type="evidence" value="ECO:0007669"/>
    <property type="project" value="TreeGrafter"/>
</dbReference>
<accession>A0A411Z062</accession>
<evidence type="ECO:0000313" key="3">
    <source>
        <dbReference type="Proteomes" id="UP000284547"/>
    </source>
</evidence>
<dbReference type="OrthoDB" id="8671611at2"/>
<gene>
    <name evidence="2" type="ORF">D1012_14780</name>
</gene>
<dbReference type="InterPro" id="IPR036188">
    <property type="entry name" value="FAD/NAD-bd_sf"/>
</dbReference>
<dbReference type="Proteomes" id="UP000284547">
    <property type="component" value="Unassembled WGS sequence"/>
</dbReference>
<dbReference type="Pfam" id="PF13738">
    <property type="entry name" value="Pyr_redox_3"/>
    <property type="match status" value="1"/>
</dbReference>
<dbReference type="PRINTS" id="PR00368">
    <property type="entry name" value="FADPNR"/>
</dbReference>
<dbReference type="PANTHER" id="PTHR43539">
    <property type="entry name" value="FLAVIN-BINDING MONOOXYGENASE-LIKE PROTEIN (AFU_ORTHOLOGUE AFUA_4G09220)"/>
    <property type="match status" value="1"/>
</dbReference>
<dbReference type="SUPFAM" id="SSF51905">
    <property type="entry name" value="FAD/NAD(P)-binding domain"/>
    <property type="match status" value="1"/>
</dbReference>
<protein>
    <submittedName>
        <fullName evidence="2">NAD(P)/FAD-dependent oxidoreductase</fullName>
    </submittedName>
</protein>
<organism evidence="2 3">
    <name type="scientific">Pseudotabrizicola alkalilacus</name>
    <dbReference type="NCBI Taxonomy" id="2305252"/>
    <lineage>
        <taxon>Bacteria</taxon>
        <taxon>Pseudomonadati</taxon>
        <taxon>Pseudomonadota</taxon>
        <taxon>Alphaproteobacteria</taxon>
        <taxon>Rhodobacterales</taxon>
        <taxon>Paracoccaceae</taxon>
        <taxon>Pseudotabrizicola</taxon>
    </lineage>
</organism>
<dbReference type="Gene3D" id="3.50.50.60">
    <property type="entry name" value="FAD/NAD(P)-binding domain"/>
    <property type="match status" value="1"/>
</dbReference>
<dbReference type="PRINTS" id="PR00411">
    <property type="entry name" value="PNDRDTASEI"/>
</dbReference>
<dbReference type="GO" id="GO:0004497">
    <property type="term" value="F:monooxygenase activity"/>
    <property type="evidence" value="ECO:0007669"/>
    <property type="project" value="TreeGrafter"/>
</dbReference>
<sequence>MNGHGLEALEQRLARDLEDLCYPPANWVPPTAQDGAPVVDAVIVGGGMCGLVAWLALSKAGIRNVRIIDRNPEGQEGPWVTYARMETLRSPKTLTGPASGLPALTFQAWYRAQFGQDAWDSLDKIPRPMWMEYLSWYRRVMRIPVENGVALDRVEPEGALLRLHLSGAGQGTVLTRKLVMATGRDGTGAPQIPAFVNGISRAFWAHSADPIDFAALKGKRVAVVGVGASAVDNAAEALEAGAAEVRHLIRRAKMPTVNKFMGIGSYGFTCGFAGMSDEWRWRFMNYSFATQTPPPRGSTLRVSRHPNAYFHFGKAVSSVRQDGQGLVISFADGTRLETDFLILGTGFTVDPLSRTEFGAAADDILLWRDVYTPPPGEESRDLGLFPYLNPDFTFREKVPGRSDWLRNVYCFNYGSTVSLGKTSGDIPAVSVGGEWLGREMARKLYLEDIDTHWQALQDYASPELQGDEWQPSELPAVSAVHAG</sequence>
<dbReference type="EMBL" id="QWEY01000008">
    <property type="protein sequence ID" value="RGP36455.1"/>
    <property type="molecule type" value="Genomic_DNA"/>
</dbReference>
<evidence type="ECO:0000256" key="1">
    <source>
        <dbReference type="ARBA" id="ARBA00023002"/>
    </source>
</evidence>
<keyword evidence="3" id="KW-1185">Reference proteome</keyword>
<proteinExistence type="predicted"/>
<keyword evidence="1" id="KW-0560">Oxidoreductase</keyword>
<dbReference type="InterPro" id="IPR050982">
    <property type="entry name" value="Auxin_biosynth/cation_transpt"/>
</dbReference>
<dbReference type="RefSeq" id="WP_118153738.1">
    <property type="nucleotide sequence ID" value="NZ_QWEY01000008.1"/>
</dbReference>
<name>A0A411Z062_9RHOB</name>
<comment type="caution">
    <text evidence="2">The sequence shown here is derived from an EMBL/GenBank/DDBJ whole genome shotgun (WGS) entry which is preliminary data.</text>
</comment>